<evidence type="ECO:0000259" key="8">
    <source>
        <dbReference type="Pfam" id="PF25881"/>
    </source>
</evidence>
<organism evidence="10 11">
    <name type="scientific">Kosakonia oryziphila</name>
    <dbReference type="NCBI Taxonomy" id="1005667"/>
    <lineage>
        <taxon>Bacteria</taxon>
        <taxon>Pseudomonadati</taxon>
        <taxon>Pseudomonadota</taxon>
        <taxon>Gammaproteobacteria</taxon>
        <taxon>Enterobacterales</taxon>
        <taxon>Enterobacteriaceae</taxon>
        <taxon>Kosakonia</taxon>
    </lineage>
</organism>
<dbReference type="FunFam" id="2.40.50.100:FF:000025">
    <property type="entry name" value="UPF0194 membrane protein YbhG"/>
    <property type="match status" value="1"/>
</dbReference>
<evidence type="ECO:0000259" key="9">
    <source>
        <dbReference type="Pfam" id="PF25954"/>
    </source>
</evidence>
<evidence type="ECO:0000256" key="7">
    <source>
        <dbReference type="SAM" id="Phobius"/>
    </source>
</evidence>
<reference evidence="11" key="1">
    <citation type="submission" date="2016-08" db="EMBL/GenBank/DDBJ databases">
        <authorList>
            <person name="Varghese N."/>
            <person name="Submissions Spin"/>
        </authorList>
    </citation>
    <scope>NUCLEOTIDE SEQUENCE [LARGE SCALE GENOMIC DNA]</scope>
    <source>
        <strain evidence="11">REICA_142</strain>
    </source>
</reference>
<dbReference type="GO" id="GO:0042597">
    <property type="term" value="C:periplasmic space"/>
    <property type="evidence" value="ECO:0007669"/>
    <property type="project" value="UniProtKB-SubCell"/>
</dbReference>
<dbReference type="PANTHER" id="PTHR32347">
    <property type="entry name" value="EFFLUX SYSTEM COMPONENT YKNX-RELATED"/>
    <property type="match status" value="1"/>
</dbReference>
<dbReference type="RefSeq" id="WP_090133442.1">
    <property type="nucleotide sequence ID" value="NZ_FMBC01000003.1"/>
</dbReference>
<dbReference type="InterPro" id="IPR050465">
    <property type="entry name" value="UPF0194_transport"/>
</dbReference>
<evidence type="ECO:0000256" key="4">
    <source>
        <dbReference type="ARBA" id="ARBA00022764"/>
    </source>
</evidence>
<dbReference type="Gene3D" id="1.10.287.470">
    <property type="entry name" value="Helix hairpin bin"/>
    <property type="match status" value="2"/>
</dbReference>
<keyword evidence="7" id="KW-1133">Transmembrane helix</keyword>
<keyword evidence="4" id="KW-0574">Periplasm</keyword>
<comment type="subcellular location">
    <subcellularLocation>
        <location evidence="1">Periplasm</location>
    </subcellularLocation>
</comment>
<dbReference type="NCBIfam" id="NF002939">
    <property type="entry name" value="PRK03598.1"/>
    <property type="match status" value="1"/>
</dbReference>
<dbReference type="OrthoDB" id="9813967at2"/>
<dbReference type="SUPFAM" id="SSF111369">
    <property type="entry name" value="HlyD-like secretion proteins"/>
    <property type="match status" value="3"/>
</dbReference>
<keyword evidence="3" id="KW-0732">Signal</keyword>
<dbReference type="Gene3D" id="2.40.30.170">
    <property type="match status" value="1"/>
</dbReference>
<keyword evidence="11" id="KW-1185">Reference proteome</keyword>
<feature type="coiled-coil region" evidence="6">
    <location>
        <begin position="147"/>
        <end position="200"/>
    </location>
</feature>
<keyword evidence="7" id="KW-0472">Membrane</keyword>
<evidence type="ECO:0000313" key="11">
    <source>
        <dbReference type="Proteomes" id="UP000198515"/>
    </source>
</evidence>
<gene>
    <name evidence="10" type="ORF">GA0061070_1003141</name>
</gene>
<dbReference type="Pfam" id="PF25881">
    <property type="entry name" value="HH_YBHG"/>
    <property type="match status" value="1"/>
</dbReference>
<sequence length="331" mass="36380">MKKPLVTVLVVVIVIAALAGGWMWYHSRQERALTLYGNVDIRTVNLSFRVGGRLASLNVDEGDAIHAGQILGEIDKAPYQNALLQAQANVSTALAKYDLATAGYRDEEIAQAVAAVNQARAAYDYAQNYFQRQQGLWKNRMTSANDLENARSTRDQAQATLKSAQDKLSQYRTGNRPQEIEQAKAGLEQTQAALAQAQLDLHDTTLVAPSAGTVLTRAVEPGSMLNAGSTVFTLSLTRPVWVRAYVDEINLQQAQPGQDVLLYTDGRPNKPYHGKIGFVSPTAEFTPKTVQTPDLRTDLVYRLRIIVTDADNSLRQGMPVTVRFAGEARHE</sequence>
<keyword evidence="7" id="KW-0812">Transmembrane</keyword>
<dbReference type="Pfam" id="PF25954">
    <property type="entry name" value="Beta-barrel_RND_2"/>
    <property type="match status" value="1"/>
</dbReference>
<feature type="domain" description="CusB-like beta-barrel" evidence="9">
    <location>
        <begin position="239"/>
        <end position="327"/>
    </location>
</feature>
<evidence type="ECO:0000256" key="2">
    <source>
        <dbReference type="ARBA" id="ARBA00010602"/>
    </source>
</evidence>
<feature type="transmembrane region" description="Helical" evidence="7">
    <location>
        <begin position="6"/>
        <end position="25"/>
    </location>
</feature>
<accession>A0A1C4A4V4</accession>
<evidence type="ECO:0000256" key="5">
    <source>
        <dbReference type="ARBA" id="ARBA00023054"/>
    </source>
</evidence>
<evidence type="ECO:0000313" key="10">
    <source>
        <dbReference type="EMBL" id="SCB89678.1"/>
    </source>
</evidence>
<feature type="domain" description="YbhG-like alpha-helical hairpin" evidence="8">
    <location>
        <begin position="74"/>
        <end position="203"/>
    </location>
</feature>
<proteinExistence type="inferred from homology"/>
<dbReference type="EMBL" id="FMBC01000003">
    <property type="protein sequence ID" value="SCB89678.1"/>
    <property type="molecule type" value="Genomic_DNA"/>
</dbReference>
<dbReference type="Gene3D" id="2.40.50.100">
    <property type="match status" value="1"/>
</dbReference>
<evidence type="ECO:0000256" key="1">
    <source>
        <dbReference type="ARBA" id="ARBA00004418"/>
    </source>
</evidence>
<name>A0A1C4A4V4_9ENTR</name>
<evidence type="ECO:0000256" key="6">
    <source>
        <dbReference type="SAM" id="Coils"/>
    </source>
</evidence>
<comment type="similarity">
    <text evidence="2">Belongs to the UPF0194 family.</text>
</comment>
<dbReference type="AlphaFoldDB" id="A0A1C4A4V4"/>
<dbReference type="Proteomes" id="UP000198515">
    <property type="component" value="Unassembled WGS sequence"/>
</dbReference>
<evidence type="ECO:0000256" key="3">
    <source>
        <dbReference type="ARBA" id="ARBA00022729"/>
    </source>
</evidence>
<dbReference type="InterPro" id="IPR059052">
    <property type="entry name" value="HH_YbhG-like"/>
</dbReference>
<protein>
    <submittedName>
        <fullName evidence="10">HlyD family secretion protein</fullName>
    </submittedName>
</protein>
<dbReference type="PANTHER" id="PTHR32347:SF29">
    <property type="entry name" value="UPF0194 MEMBRANE PROTEIN YBHG"/>
    <property type="match status" value="1"/>
</dbReference>
<dbReference type="InterPro" id="IPR058792">
    <property type="entry name" value="Beta-barrel_RND_2"/>
</dbReference>
<keyword evidence="5 6" id="KW-0175">Coiled coil</keyword>